<keyword evidence="1" id="KW-1133">Transmembrane helix</keyword>
<name>A0A1Y0I1G2_9GAMM</name>
<gene>
    <name evidence="2" type="ORF">OLMES_0174</name>
</gene>
<feature type="transmembrane region" description="Helical" evidence="1">
    <location>
        <begin position="55"/>
        <end position="87"/>
    </location>
</feature>
<sequence>MEKFLMVVASFPTVLWSILLGVVCLYWLLAVIGMLDIDVLDLDIDLDADTNVEGLAGLMVTLGLTGVPLTIVFSLLVLLAWLVTYFVSLFTLSWFPGGWLSILLGIPVIVLSLLVAVPLTAQLIKPLKPLFKKLYHTPAQRSLVGLKCKIRSMEVTPERGEAMLSLDGADMILKVKTQGGAVLKNGETGVIVEHREAENDYIVVPEAEFEAHLNN</sequence>
<dbReference type="RefSeq" id="WP_087459501.1">
    <property type="nucleotide sequence ID" value="NZ_CP021425.1"/>
</dbReference>
<feature type="transmembrane region" description="Helical" evidence="1">
    <location>
        <begin position="14"/>
        <end position="35"/>
    </location>
</feature>
<keyword evidence="1" id="KW-0812">Transmembrane</keyword>
<reference evidence="2 3" key="1">
    <citation type="submission" date="2017-05" db="EMBL/GenBank/DDBJ databases">
        <title>Genomic insights into alkan degradation activity of Oleiphilus messinensis.</title>
        <authorList>
            <person name="Kozyavkin S.A."/>
            <person name="Slesarev A.I."/>
            <person name="Golyshin P.N."/>
            <person name="Korzhenkov A."/>
            <person name="Golyshina O.N."/>
            <person name="Toshchakov S.V."/>
        </authorList>
    </citation>
    <scope>NUCLEOTIDE SEQUENCE [LARGE SCALE GENOMIC DNA]</scope>
    <source>
        <strain evidence="2 3">ME102</strain>
    </source>
</reference>
<dbReference type="OrthoDB" id="8912654at2"/>
<dbReference type="Proteomes" id="UP000196027">
    <property type="component" value="Chromosome"/>
</dbReference>
<dbReference type="EMBL" id="CP021425">
    <property type="protein sequence ID" value="ARU54282.1"/>
    <property type="molecule type" value="Genomic_DNA"/>
</dbReference>
<keyword evidence="3" id="KW-1185">Reference proteome</keyword>
<protein>
    <submittedName>
        <fullName evidence="2">Ubiquinone biosynthesis hydroxylase, UbiH/UbiF/VisC/COQ6</fullName>
    </submittedName>
</protein>
<proteinExistence type="predicted"/>
<evidence type="ECO:0000256" key="1">
    <source>
        <dbReference type="SAM" id="Phobius"/>
    </source>
</evidence>
<evidence type="ECO:0000313" key="2">
    <source>
        <dbReference type="EMBL" id="ARU54282.1"/>
    </source>
</evidence>
<dbReference type="KEGG" id="ome:OLMES_0174"/>
<dbReference type="AlphaFoldDB" id="A0A1Y0I1G2"/>
<keyword evidence="2" id="KW-0830">Ubiquinone</keyword>
<accession>A0A1Y0I1G2</accession>
<keyword evidence="1" id="KW-0472">Membrane</keyword>
<organism evidence="2 3">
    <name type="scientific">Oleiphilus messinensis</name>
    <dbReference type="NCBI Taxonomy" id="141451"/>
    <lineage>
        <taxon>Bacteria</taxon>
        <taxon>Pseudomonadati</taxon>
        <taxon>Pseudomonadota</taxon>
        <taxon>Gammaproteobacteria</taxon>
        <taxon>Oceanospirillales</taxon>
        <taxon>Oleiphilaceae</taxon>
        <taxon>Oleiphilus</taxon>
    </lineage>
</organism>
<feature type="transmembrane region" description="Helical" evidence="1">
    <location>
        <begin position="99"/>
        <end position="124"/>
    </location>
</feature>
<evidence type="ECO:0000313" key="3">
    <source>
        <dbReference type="Proteomes" id="UP000196027"/>
    </source>
</evidence>